<comment type="similarity">
    <text evidence="2">Belongs to the biopterin-dependent aromatic amino acid hydroxylase family.</text>
</comment>
<dbReference type="Gene3D" id="1.20.58.690">
    <property type="match status" value="1"/>
</dbReference>
<dbReference type="SUPFAM" id="SSF56534">
    <property type="entry name" value="Aromatic aminoacid monoxygenases, catalytic and oligomerization domains"/>
    <property type="match status" value="1"/>
</dbReference>
<dbReference type="PANTHER" id="PTHR11473:SF24">
    <property type="entry name" value="PHENYLALANINE-4-HYDROXYLASE"/>
    <property type="match status" value="1"/>
</dbReference>
<dbReference type="PANTHER" id="PTHR11473">
    <property type="entry name" value="AROMATIC AMINO ACID HYDROXYLASE"/>
    <property type="match status" value="1"/>
</dbReference>
<evidence type="ECO:0000256" key="3">
    <source>
        <dbReference type="ARBA" id="ARBA00022723"/>
    </source>
</evidence>
<dbReference type="InterPro" id="IPR036951">
    <property type="entry name" value="ArAA_hydroxylase_sf"/>
</dbReference>
<dbReference type="GO" id="GO:0005506">
    <property type="term" value="F:iron ion binding"/>
    <property type="evidence" value="ECO:0007669"/>
    <property type="project" value="InterPro"/>
</dbReference>
<dbReference type="RefSeq" id="WP_110348686.1">
    <property type="nucleotide sequence ID" value="NZ_QJHL01000007.1"/>
</dbReference>
<keyword evidence="10" id="KW-1185">Reference proteome</keyword>
<organism evidence="9 10">
    <name type="scientific">Flavobacterium hydrophilum</name>
    <dbReference type="NCBI Taxonomy" id="2211445"/>
    <lineage>
        <taxon>Bacteria</taxon>
        <taxon>Pseudomonadati</taxon>
        <taxon>Bacteroidota</taxon>
        <taxon>Flavobacteriia</taxon>
        <taxon>Flavobacteriales</taxon>
        <taxon>Flavobacteriaceae</taxon>
        <taxon>Flavobacterium</taxon>
    </lineage>
</organism>
<protein>
    <submittedName>
        <fullName evidence="9">Aromatic amino acid hydroxylase</fullName>
    </submittedName>
</protein>
<gene>
    <name evidence="9" type="ORF">DMB68_21540</name>
</gene>
<dbReference type="GO" id="GO:0009072">
    <property type="term" value="P:aromatic amino acid metabolic process"/>
    <property type="evidence" value="ECO:0007669"/>
    <property type="project" value="InterPro"/>
</dbReference>
<dbReference type="InterPro" id="IPR019774">
    <property type="entry name" value="Aromatic-AA_hydroxylase_C"/>
</dbReference>
<dbReference type="EMBL" id="QJHL01000007">
    <property type="protein sequence ID" value="PXY43265.1"/>
    <property type="molecule type" value="Genomic_DNA"/>
</dbReference>
<keyword evidence="6" id="KW-0503">Monooxygenase</keyword>
<comment type="cofactor">
    <cofactor evidence="1 7">
        <name>Fe(2+)</name>
        <dbReference type="ChEBI" id="CHEBI:29033"/>
    </cofactor>
</comment>
<evidence type="ECO:0000256" key="7">
    <source>
        <dbReference type="PIRSR" id="PIRSR601273-2"/>
    </source>
</evidence>
<evidence type="ECO:0000313" key="10">
    <source>
        <dbReference type="Proteomes" id="UP000247681"/>
    </source>
</evidence>
<feature type="binding site" evidence="7">
    <location>
        <position position="136"/>
    </location>
    <ligand>
        <name>Fe cation</name>
        <dbReference type="ChEBI" id="CHEBI:24875"/>
    </ligand>
</feature>
<dbReference type="Pfam" id="PF00351">
    <property type="entry name" value="Biopterin_H"/>
    <property type="match status" value="2"/>
</dbReference>
<evidence type="ECO:0000259" key="8">
    <source>
        <dbReference type="PROSITE" id="PS51410"/>
    </source>
</evidence>
<dbReference type="CDD" id="cd00361">
    <property type="entry name" value="arom_aa_hydroxylase"/>
    <property type="match status" value="1"/>
</dbReference>
<dbReference type="InterPro" id="IPR036329">
    <property type="entry name" value="Aro-AA_hydroxylase_C_sf"/>
</dbReference>
<dbReference type="AlphaFoldDB" id="A0A2V4BW75"/>
<dbReference type="NCBIfam" id="NF010657">
    <property type="entry name" value="PRK14056.1"/>
    <property type="match status" value="1"/>
</dbReference>
<dbReference type="PROSITE" id="PS51410">
    <property type="entry name" value="BH4_AAA_HYDROXYL_2"/>
    <property type="match status" value="1"/>
</dbReference>
<reference evidence="9 10" key="1">
    <citation type="submission" date="2018-05" db="EMBL/GenBank/DDBJ databases">
        <title>Flavobacterium sp. strain IMCC34758, incomplete genome.</title>
        <authorList>
            <person name="Joung Y."/>
        </authorList>
    </citation>
    <scope>NUCLEOTIDE SEQUENCE [LARGE SCALE GENOMIC DNA]</scope>
    <source>
        <strain evidence="9 10">IMCC34758</strain>
    </source>
</reference>
<evidence type="ECO:0000256" key="5">
    <source>
        <dbReference type="ARBA" id="ARBA00023004"/>
    </source>
</evidence>
<feature type="binding site" evidence="7">
    <location>
        <position position="221"/>
    </location>
    <ligand>
        <name>Fe cation</name>
        <dbReference type="ChEBI" id="CHEBI:24875"/>
    </ligand>
</feature>
<keyword evidence="4" id="KW-0560">Oxidoreductase</keyword>
<feature type="domain" description="Biopterin-dependent aromatic amino acid hydroxylase family profile" evidence="8">
    <location>
        <begin position="1"/>
        <end position="342"/>
    </location>
</feature>
<evidence type="ECO:0000313" key="9">
    <source>
        <dbReference type="EMBL" id="PXY43265.1"/>
    </source>
</evidence>
<keyword evidence="3 7" id="KW-0479">Metal-binding</keyword>
<evidence type="ECO:0000256" key="2">
    <source>
        <dbReference type="ARBA" id="ARBA00009712"/>
    </source>
</evidence>
<dbReference type="Gene3D" id="1.10.800.10">
    <property type="entry name" value="Aromatic amino acid hydroxylase"/>
    <property type="match status" value="1"/>
</dbReference>
<evidence type="ECO:0000256" key="6">
    <source>
        <dbReference type="ARBA" id="ARBA00023033"/>
    </source>
</evidence>
<dbReference type="GO" id="GO:0016714">
    <property type="term" value="F:oxidoreductase activity, acting on paired donors, with incorporation or reduction of molecular oxygen, reduced pteridine as one donor, and incorporation of one atom of oxygen"/>
    <property type="evidence" value="ECO:0007669"/>
    <property type="project" value="InterPro"/>
</dbReference>
<feature type="binding site" evidence="7">
    <location>
        <position position="131"/>
    </location>
    <ligand>
        <name>Fe cation</name>
        <dbReference type="ChEBI" id="CHEBI:24875"/>
    </ligand>
</feature>
<dbReference type="Proteomes" id="UP000247681">
    <property type="component" value="Unassembled WGS sequence"/>
</dbReference>
<evidence type="ECO:0000256" key="1">
    <source>
        <dbReference type="ARBA" id="ARBA00001954"/>
    </source>
</evidence>
<proteinExistence type="inferred from homology"/>
<dbReference type="OrthoDB" id="9780502at2"/>
<keyword evidence="5 7" id="KW-0408">Iron</keyword>
<dbReference type="InterPro" id="IPR001273">
    <property type="entry name" value="ArAA_hydroxylase"/>
</dbReference>
<name>A0A2V4BW75_9FLAO</name>
<evidence type="ECO:0000256" key="4">
    <source>
        <dbReference type="ARBA" id="ARBA00023002"/>
    </source>
</evidence>
<accession>A0A2V4BW75</accession>
<comment type="caution">
    <text evidence="9">The sequence shown here is derived from an EMBL/GenBank/DDBJ whole genome shotgun (WGS) entry which is preliminary data.</text>
</comment>
<sequence length="585" mass="65549">MNSTIETNPLLEKLPKHLKQFIKPQDYGDYTPINQAVWRYVMRKNVDYLSKVAHHSYLDGLKKTGIEIDSIPSMYGMNRILTEIGWAAVAVDGFIPPNAFMEFQAYNVLVIASDIRQLEHIEYTPAPDIIHEGAGHAPIIANPEYAEYLRRFGEIGCKAISSHKDYQMYEAIRLLSILKEAEDTPQEKIDEAEKAVANLQNNMGELSEMAQIRNLHWWTVEYGLIGTIENPKIYGAGLLSSIGESAWCMTDNVKKIPYNISAANQNFDITQLQPQLYVTPTFSHLSLILEEFANKMALRTGGLSGIQKLIQSNALGTIELSTGLQISGVFTNVIEEEGKPVYIQTTGKTALSYREKELVGHGILTHSHGFGSPIGKLKGFNLAIEDMSPKDLQAYSIVENETIKLEFEGNIIVEGEIITGSRNLHGEIILISFRNCTVTHGDTILFQPEWGNYDMAIGKKVVSAFSGPADVNSFDLINIVPTTKTIKAKHTNERDDLEILYSTVRNIRNNNDSKSDLKSVFEKLKKDHPADWLLSVEITELLKDSDEKQLLQEALVYLEQLKEKRPEIAHLIAGGLNLIFDKEAV</sequence>